<feature type="chain" id="PRO_5002273579" description="Defensin-like domain-containing protein" evidence="6">
    <location>
        <begin position="28"/>
        <end position="81"/>
    </location>
</feature>
<keyword evidence="5" id="KW-1015">Disulfide bond</keyword>
<name>A0A0D3C5Z3_BRAOL</name>
<comment type="similarity">
    <text evidence="1">Belongs to the DEFL family.</text>
</comment>
<reference evidence="8" key="2">
    <citation type="submission" date="2015-03" db="UniProtKB">
        <authorList>
            <consortium name="EnsemblPlants"/>
        </authorList>
    </citation>
    <scope>IDENTIFICATION</scope>
</reference>
<proteinExistence type="inferred from homology"/>
<evidence type="ECO:0000256" key="3">
    <source>
        <dbReference type="ARBA" id="ARBA00022577"/>
    </source>
</evidence>
<feature type="domain" description="Defensin-like" evidence="7">
    <location>
        <begin position="37"/>
        <end position="78"/>
    </location>
</feature>
<keyword evidence="4" id="KW-0611">Plant defense</keyword>
<evidence type="ECO:0000256" key="4">
    <source>
        <dbReference type="ARBA" id="ARBA00022821"/>
    </source>
</evidence>
<dbReference type="AlphaFoldDB" id="A0A0D3C5Z3"/>
<sequence length="81" mass="8831">MDIRKPSITFFFVITLVTSLSSYNTLAASVINSANGDVCDVPCVPGKYELFECAHDCMVDGFSTGYCDKKSQKCCCTNRGI</sequence>
<keyword evidence="3" id="KW-0295">Fungicide</keyword>
<accession>A0A0D3C5Z3</accession>
<dbReference type="InterPro" id="IPR056373">
    <property type="entry name" value="Defensin-like_dom"/>
</dbReference>
<keyword evidence="2" id="KW-0929">Antimicrobial</keyword>
<organism evidence="8 9">
    <name type="scientific">Brassica oleracea var. oleracea</name>
    <dbReference type="NCBI Taxonomy" id="109376"/>
    <lineage>
        <taxon>Eukaryota</taxon>
        <taxon>Viridiplantae</taxon>
        <taxon>Streptophyta</taxon>
        <taxon>Embryophyta</taxon>
        <taxon>Tracheophyta</taxon>
        <taxon>Spermatophyta</taxon>
        <taxon>Magnoliopsida</taxon>
        <taxon>eudicotyledons</taxon>
        <taxon>Gunneridae</taxon>
        <taxon>Pentapetalae</taxon>
        <taxon>rosids</taxon>
        <taxon>malvids</taxon>
        <taxon>Brassicales</taxon>
        <taxon>Brassicaceae</taxon>
        <taxon>Brassiceae</taxon>
        <taxon>Brassica</taxon>
    </lineage>
</organism>
<reference evidence="8 9" key="1">
    <citation type="journal article" date="2014" name="Genome Biol.">
        <title>Transcriptome and methylome profiling reveals relics of genome dominance in the mesopolyploid Brassica oleracea.</title>
        <authorList>
            <person name="Parkin I.A."/>
            <person name="Koh C."/>
            <person name="Tang H."/>
            <person name="Robinson S.J."/>
            <person name="Kagale S."/>
            <person name="Clarke W.E."/>
            <person name="Town C.D."/>
            <person name="Nixon J."/>
            <person name="Krishnakumar V."/>
            <person name="Bidwell S.L."/>
            <person name="Denoeud F."/>
            <person name="Belcram H."/>
            <person name="Links M.G."/>
            <person name="Just J."/>
            <person name="Clarke C."/>
            <person name="Bender T."/>
            <person name="Huebert T."/>
            <person name="Mason A.S."/>
            <person name="Pires J.C."/>
            <person name="Barker G."/>
            <person name="Moore J."/>
            <person name="Walley P.G."/>
            <person name="Manoli S."/>
            <person name="Batley J."/>
            <person name="Edwards D."/>
            <person name="Nelson M.N."/>
            <person name="Wang X."/>
            <person name="Paterson A.H."/>
            <person name="King G."/>
            <person name="Bancroft I."/>
            <person name="Chalhoub B."/>
            <person name="Sharpe A.G."/>
        </authorList>
    </citation>
    <scope>NUCLEOTIDE SEQUENCE</scope>
    <source>
        <strain evidence="8 9">cv. TO1000</strain>
    </source>
</reference>
<evidence type="ECO:0000313" key="9">
    <source>
        <dbReference type="Proteomes" id="UP000032141"/>
    </source>
</evidence>
<evidence type="ECO:0000256" key="2">
    <source>
        <dbReference type="ARBA" id="ARBA00022529"/>
    </source>
</evidence>
<evidence type="ECO:0000259" key="7">
    <source>
        <dbReference type="Pfam" id="PF24552"/>
    </source>
</evidence>
<dbReference type="GO" id="GO:0031640">
    <property type="term" value="P:killing of cells of another organism"/>
    <property type="evidence" value="ECO:0007669"/>
    <property type="project" value="UniProtKB-KW"/>
</dbReference>
<evidence type="ECO:0000256" key="6">
    <source>
        <dbReference type="SAM" id="SignalP"/>
    </source>
</evidence>
<dbReference type="GO" id="GO:0050832">
    <property type="term" value="P:defense response to fungus"/>
    <property type="evidence" value="ECO:0007669"/>
    <property type="project" value="UniProtKB-KW"/>
</dbReference>
<dbReference type="Pfam" id="PF24552">
    <property type="entry name" value="Defensin"/>
    <property type="match status" value="1"/>
</dbReference>
<dbReference type="Proteomes" id="UP000032141">
    <property type="component" value="Chromosome C4"/>
</dbReference>
<evidence type="ECO:0000313" key="8">
    <source>
        <dbReference type="EnsemblPlants" id="Bo4g194060.1"/>
    </source>
</evidence>
<keyword evidence="9" id="KW-1185">Reference proteome</keyword>
<evidence type="ECO:0000256" key="1">
    <source>
        <dbReference type="ARBA" id="ARBA00006722"/>
    </source>
</evidence>
<feature type="signal peptide" evidence="6">
    <location>
        <begin position="1"/>
        <end position="27"/>
    </location>
</feature>
<protein>
    <recommendedName>
        <fullName evidence="7">Defensin-like domain-containing protein</fullName>
    </recommendedName>
</protein>
<evidence type="ECO:0000256" key="5">
    <source>
        <dbReference type="ARBA" id="ARBA00023157"/>
    </source>
</evidence>
<keyword evidence="6" id="KW-0732">Signal</keyword>
<dbReference type="HOGENOM" id="CLU_165205_1_0_1"/>
<dbReference type="EnsemblPlants" id="Bo4g194060.1">
    <property type="protein sequence ID" value="Bo4g194060.1"/>
    <property type="gene ID" value="Bo4g194060"/>
</dbReference>
<dbReference type="OMA" id="YEDHECI"/>
<dbReference type="Gramene" id="Bo4g194060.1">
    <property type="protein sequence ID" value="Bo4g194060.1"/>
    <property type="gene ID" value="Bo4g194060"/>
</dbReference>